<dbReference type="Pfam" id="PF01643">
    <property type="entry name" value="Acyl-ACP_TE"/>
    <property type="match status" value="1"/>
</dbReference>
<dbReference type="PANTHER" id="PTHR31727">
    <property type="entry name" value="OLEOYL-ACYL CARRIER PROTEIN THIOESTERASE 1, CHLOROPLASTIC"/>
    <property type="match status" value="1"/>
</dbReference>
<dbReference type="EMBL" id="AWEZ01000045">
    <property type="protein sequence ID" value="ERL08169.1"/>
    <property type="molecule type" value="Genomic_DNA"/>
</dbReference>
<evidence type="ECO:0000256" key="3">
    <source>
        <dbReference type="ARBA" id="ARBA00022801"/>
    </source>
</evidence>
<comment type="similarity">
    <text evidence="1">Belongs to the acyl-ACP thioesterase family.</text>
</comment>
<dbReference type="RefSeq" id="WP_021726038.1">
    <property type="nucleotide sequence ID" value="NZ_AWEZ01000045.1"/>
</dbReference>
<name>U2T543_9ACTN</name>
<dbReference type="eggNOG" id="COG3884">
    <property type="taxonomic scope" value="Bacteria"/>
</dbReference>
<dbReference type="GO" id="GO:0016297">
    <property type="term" value="F:fatty acyl-[ACP] hydrolase activity"/>
    <property type="evidence" value="ECO:0007669"/>
    <property type="project" value="InterPro"/>
</dbReference>
<dbReference type="PATRIC" id="fig|1125712.3.peg.1301"/>
<organism evidence="10 11">
    <name type="scientific">Olsenella profusa F0195</name>
    <dbReference type="NCBI Taxonomy" id="1125712"/>
    <lineage>
        <taxon>Bacteria</taxon>
        <taxon>Bacillati</taxon>
        <taxon>Actinomycetota</taxon>
        <taxon>Coriobacteriia</taxon>
        <taxon>Coriobacteriales</taxon>
        <taxon>Atopobiaceae</taxon>
        <taxon>Olsenella</taxon>
    </lineage>
</organism>
<protein>
    <submittedName>
        <fullName evidence="10">Acyl-ACP thioesterase</fullName>
    </submittedName>
</protein>
<evidence type="ECO:0000256" key="5">
    <source>
        <dbReference type="ARBA" id="ARBA00022946"/>
    </source>
</evidence>
<keyword evidence="2" id="KW-0444">Lipid biosynthesis</keyword>
<feature type="domain" description="Acyl-ACP thioesterase-like C-terminal" evidence="9">
    <location>
        <begin position="162"/>
        <end position="208"/>
    </location>
</feature>
<evidence type="ECO:0000256" key="1">
    <source>
        <dbReference type="ARBA" id="ARBA00006500"/>
    </source>
</evidence>
<keyword evidence="5" id="KW-0809">Transit peptide</keyword>
<keyword evidence="6" id="KW-0443">Lipid metabolism</keyword>
<accession>U2T543</accession>
<dbReference type="InterPro" id="IPR029069">
    <property type="entry name" value="HotDog_dom_sf"/>
</dbReference>
<dbReference type="GO" id="GO:0000036">
    <property type="term" value="F:acyl carrier activity"/>
    <property type="evidence" value="ECO:0007669"/>
    <property type="project" value="TreeGrafter"/>
</dbReference>
<keyword evidence="3" id="KW-0378">Hydrolase</keyword>
<keyword evidence="4" id="KW-0276">Fatty acid metabolism</keyword>
<sequence length="245" mass="27732">MYSFESRIRYSECDETGSLSIRGMIDYLQDCSTFHAIELGLGPEHMRRNHYSWLVAAWQIEIEGLPALGETITTGTWCPGLRRSQAVRCFTITSSSGTVLVRADSLWFVFDTQKGMPIRVPPSQLAYVSGEPRIDLPPTRRRAQVEGPFVELAPIVVSERLLDTNRHVNNANYIQMALDGAAHADGYHIPHRIYAQYRSMALLGDTIHPRLYGTAGDRTVGLMDKRGNPYAIVNLERWRDTVHKR</sequence>
<reference evidence="10 11" key="1">
    <citation type="submission" date="2013-08" db="EMBL/GenBank/DDBJ databases">
        <authorList>
            <person name="Durkin A.S."/>
            <person name="Haft D.R."/>
            <person name="McCorrison J."/>
            <person name="Torralba M."/>
            <person name="Gillis M."/>
            <person name="Haft D.H."/>
            <person name="Methe B."/>
            <person name="Sutton G."/>
            <person name="Nelson K.E."/>
        </authorList>
    </citation>
    <scope>NUCLEOTIDE SEQUENCE [LARGE SCALE GENOMIC DNA]</scope>
    <source>
        <strain evidence="10 11">F0195</strain>
    </source>
</reference>
<dbReference type="AlphaFoldDB" id="U2T543"/>
<evidence type="ECO:0000313" key="10">
    <source>
        <dbReference type="EMBL" id="ERL08169.1"/>
    </source>
</evidence>
<keyword evidence="11" id="KW-1185">Reference proteome</keyword>
<dbReference type="InterPro" id="IPR049427">
    <property type="entry name" value="Acyl-ACP_TE_C"/>
</dbReference>
<dbReference type="Gene3D" id="3.10.129.10">
    <property type="entry name" value="Hotdog Thioesterase"/>
    <property type="match status" value="1"/>
</dbReference>
<proteinExistence type="inferred from homology"/>
<dbReference type="SUPFAM" id="SSF54637">
    <property type="entry name" value="Thioesterase/thiol ester dehydrase-isomerase"/>
    <property type="match status" value="2"/>
</dbReference>
<dbReference type="STRING" id="1125712.HMPREF1316_0175"/>
<dbReference type="OrthoDB" id="9801517at2"/>
<evidence type="ECO:0000259" key="8">
    <source>
        <dbReference type="Pfam" id="PF01643"/>
    </source>
</evidence>
<dbReference type="Pfam" id="PF20791">
    <property type="entry name" value="Acyl-ACP_TE_C"/>
    <property type="match status" value="1"/>
</dbReference>
<evidence type="ECO:0000259" key="9">
    <source>
        <dbReference type="Pfam" id="PF20791"/>
    </source>
</evidence>
<comment type="caution">
    <text evidence="10">The sequence shown here is derived from an EMBL/GenBank/DDBJ whole genome shotgun (WGS) entry which is preliminary data.</text>
</comment>
<dbReference type="Proteomes" id="UP000016638">
    <property type="component" value="Unassembled WGS sequence"/>
</dbReference>
<evidence type="ECO:0000256" key="4">
    <source>
        <dbReference type="ARBA" id="ARBA00022832"/>
    </source>
</evidence>
<dbReference type="InterPro" id="IPR045023">
    <property type="entry name" value="FATA/B"/>
</dbReference>
<dbReference type="CDD" id="cd00586">
    <property type="entry name" value="4HBT"/>
    <property type="match status" value="1"/>
</dbReference>
<dbReference type="InterPro" id="IPR002864">
    <property type="entry name" value="Acyl-ACP_thioesterase_NHD"/>
</dbReference>
<evidence type="ECO:0000313" key="11">
    <source>
        <dbReference type="Proteomes" id="UP000016638"/>
    </source>
</evidence>
<evidence type="ECO:0000256" key="2">
    <source>
        <dbReference type="ARBA" id="ARBA00022516"/>
    </source>
</evidence>
<keyword evidence="7" id="KW-0275">Fatty acid biosynthesis</keyword>
<feature type="domain" description="Acyl-ACP thioesterase N-terminal hotdog" evidence="8">
    <location>
        <begin position="6"/>
        <end position="123"/>
    </location>
</feature>
<evidence type="ECO:0000256" key="6">
    <source>
        <dbReference type="ARBA" id="ARBA00023098"/>
    </source>
</evidence>
<dbReference type="PANTHER" id="PTHR31727:SF6">
    <property type="entry name" value="OLEOYL-ACYL CARRIER PROTEIN THIOESTERASE 1, CHLOROPLASTIC"/>
    <property type="match status" value="1"/>
</dbReference>
<evidence type="ECO:0000256" key="7">
    <source>
        <dbReference type="ARBA" id="ARBA00023160"/>
    </source>
</evidence>
<gene>
    <name evidence="10" type="ORF">HMPREF1316_0175</name>
</gene>